<evidence type="ECO:0000313" key="10">
    <source>
        <dbReference type="Proteomes" id="UP000216300"/>
    </source>
</evidence>
<dbReference type="AlphaFoldDB" id="A0A255ELH3"/>
<evidence type="ECO:0000256" key="6">
    <source>
        <dbReference type="ARBA" id="ARBA00023136"/>
    </source>
</evidence>
<name>A0A255ELH3_9ACTN</name>
<protein>
    <recommendedName>
        <fullName evidence="11">DUF2029 domain-containing protein</fullName>
    </recommendedName>
</protein>
<keyword evidence="2" id="KW-1003">Cell membrane</keyword>
<dbReference type="GO" id="GO:0005886">
    <property type="term" value="C:plasma membrane"/>
    <property type="evidence" value="ECO:0007669"/>
    <property type="project" value="UniProtKB-SubCell"/>
</dbReference>
<evidence type="ECO:0008006" key="11">
    <source>
        <dbReference type="Google" id="ProtNLM"/>
    </source>
</evidence>
<evidence type="ECO:0000256" key="4">
    <source>
        <dbReference type="ARBA" id="ARBA00022692"/>
    </source>
</evidence>
<feature type="transmembrane region" description="Helical" evidence="8">
    <location>
        <begin position="357"/>
        <end position="377"/>
    </location>
</feature>
<keyword evidence="3" id="KW-0808">Transferase</keyword>
<evidence type="ECO:0000256" key="8">
    <source>
        <dbReference type="SAM" id="Phobius"/>
    </source>
</evidence>
<keyword evidence="10" id="KW-1185">Reference proteome</keyword>
<feature type="transmembrane region" description="Helical" evidence="8">
    <location>
        <begin position="119"/>
        <end position="139"/>
    </location>
</feature>
<gene>
    <name evidence="9" type="ORF">CGZ91_00735</name>
</gene>
<keyword evidence="6 8" id="KW-0472">Membrane</keyword>
<keyword evidence="5 8" id="KW-1133">Transmembrane helix</keyword>
<accession>A0A255ELH3</accession>
<dbReference type="OrthoDB" id="9774600at2"/>
<comment type="subcellular location">
    <subcellularLocation>
        <location evidence="1">Cell membrane</location>
        <topology evidence="1">Multi-pass membrane protein</topology>
    </subcellularLocation>
</comment>
<comment type="similarity">
    <text evidence="7">Belongs to the glycosyltransferase 87 family.</text>
</comment>
<organism evidence="9 10">
    <name type="scientific">Parenemella sanctibonifatiensis</name>
    <dbReference type="NCBI Taxonomy" id="2016505"/>
    <lineage>
        <taxon>Bacteria</taxon>
        <taxon>Bacillati</taxon>
        <taxon>Actinomycetota</taxon>
        <taxon>Actinomycetes</taxon>
        <taxon>Propionibacteriales</taxon>
        <taxon>Propionibacteriaceae</taxon>
        <taxon>Parenemella</taxon>
    </lineage>
</organism>
<dbReference type="EMBL" id="NMVJ01000001">
    <property type="protein sequence ID" value="OYN92080.1"/>
    <property type="molecule type" value="Genomic_DNA"/>
</dbReference>
<evidence type="ECO:0000256" key="1">
    <source>
        <dbReference type="ARBA" id="ARBA00004651"/>
    </source>
</evidence>
<feature type="transmembrane region" description="Helical" evidence="8">
    <location>
        <begin position="325"/>
        <end position="345"/>
    </location>
</feature>
<evidence type="ECO:0000256" key="7">
    <source>
        <dbReference type="ARBA" id="ARBA00024033"/>
    </source>
</evidence>
<proteinExistence type="inferred from homology"/>
<dbReference type="Proteomes" id="UP000216300">
    <property type="component" value="Unassembled WGS sequence"/>
</dbReference>
<keyword evidence="4 8" id="KW-0812">Transmembrane</keyword>
<feature type="transmembrane region" description="Helical" evidence="8">
    <location>
        <begin position="168"/>
        <end position="188"/>
    </location>
</feature>
<comment type="caution">
    <text evidence="9">The sequence shown here is derived from an EMBL/GenBank/DDBJ whole genome shotgun (WGS) entry which is preliminary data.</text>
</comment>
<feature type="transmembrane region" description="Helical" evidence="8">
    <location>
        <begin position="200"/>
        <end position="220"/>
    </location>
</feature>
<dbReference type="Pfam" id="PF09594">
    <property type="entry name" value="GT87"/>
    <property type="match status" value="1"/>
</dbReference>
<evidence type="ECO:0000256" key="5">
    <source>
        <dbReference type="ARBA" id="ARBA00022989"/>
    </source>
</evidence>
<evidence type="ECO:0000256" key="3">
    <source>
        <dbReference type="ARBA" id="ARBA00022679"/>
    </source>
</evidence>
<evidence type="ECO:0000313" key="9">
    <source>
        <dbReference type="EMBL" id="OYN92080.1"/>
    </source>
</evidence>
<sequence length="395" mass="40731">MPRWVAAKAEPELVTIVEQRRGRPIGWLLALAATVAVALLVRCWFGHSPDDIEVFVRAGAAFTSGESPYHSGGLPFIYPPIAAVLFAPLAAGPSLLAGLIWTAFSSAACLLLVRWAGVLSPLTAGLVAVVAVALAAPFFETIRIGQVGVILAAVIVLDDVVGRTQPRWAGVLTGLATAVKLTPGLFVLADACRRDWRRALVAAVAITALMAAGVALMPGASLEFAQLVTEVGGDSATVHMSNQSVWAATTRLLGEGAAATGAALVISLAVVAMAMLAALRSTDRSTALCVVGMATLVASPISWTHHWVWVLPVGILAYRKAFAPAARWLGLIVAGWVAVAPYRVFQAPGKVDYSIGEALIGAVSALLALGFVAAGVVGERAALADGSRPGAKAQM</sequence>
<reference evidence="9 10" key="1">
    <citation type="submission" date="2017-07" db="EMBL/GenBank/DDBJ databases">
        <title>Draft whole genome sequences of clinical Proprionibacteriaceae strains.</title>
        <authorList>
            <person name="Bernier A.-M."/>
            <person name="Bernard K."/>
            <person name="Domingo M.-C."/>
        </authorList>
    </citation>
    <scope>NUCLEOTIDE SEQUENCE [LARGE SCALE GENOMIC DNA]</scope>
    <source>
        <strain evidence="9 10">NML 150081</strain>
    </source>
</reference>
<dbReference type="GO" id="GO:0016758">
    <property type="term" value="F:hexosyltransferase activity"/>
    <property type="evidence" value="ECO:0007669"/>
    <property type="project" value="InterPro"/>
</dbReference>
<evidence type="ECO:0000256" key="2">
    <source>
        <dbReference type="ARBA" id="ARBA00022475"/>
    </source>
</evidence>
<feature type="transmembrane region" description="Helical" evidence="8">
    <location>
        <begin position="25"/>
        <end position="47"/>
    </location>
</feature>
<dbReference type="InterPro" id="IPR018584">
    <property type="entry name" value="GT87"/>
</dbReference>
<feature type="transmembrane region" description="Helical" evidence="8">
    <location>
        <begin position="286"/>
        <end position="305"/>
    </location>
</feature>
<feature type="transmembrane region" description="Helical" evidence="8">
    <location>
        <begin position="256"/>
        <end position="279"/>
    </location>
</feature>